<keyword evidence="2" id="KW-1185">Reference proteome</keyword>
<organism evidence="1 2">
    <name type="scientific">Kushneria avicenniae</name>
    <dbReference type="NCBI Taxonomy" id="402385"/>
    <lineage>
        <taxon>Bacteria</taxon>
        <taxon>Pseudomonadati</taxon>
        <taxon>Pseudomonadota</taxon>
        <taxon>Gammaproteobacteria</taxon>
        <taxon>Oceanospirillales</taxon>
        <taxon>Halomonadaceae</taxon>
        <taxon>Kushneria</taxon>
    </lineage>
</organism>
<dbReference type="EMBL" id="FOLY01000003">
    <property type="protein sequence ID" value="SFC43311.1"/>
    <property type="molecule type" value="Genomic_DNA"/>
</dbReference>
<accession>A0A1I1J5D4</accession>
<sequence length="91" mass="10621">MNKKRYQNGAMDALSEPEEHFFGAPRNGLALLWCIGRAVFRPWSSFYAVFRIHFGSDVLAKNSRHNKVLWPDNKFLLMLASIWHGDCIRIR</sequence>
<reference evidence="2" key="1">
    <citation type="submission" date="2016-10" db="EMBL/GenBank/DDBJ databases">
        <authorList>
            <person name="Varghese N."/>
            <person name="Submissions S."/>
        </authorList>
    </citation>
    <scope>NUCLEOTIDE SEQUENCE [LARGE SCALE GENOMIC DNA]</scope>
    <source>
        <strain evidence="2">DSM 23439</strain>
    </source>
</reference>
<dbReference type="STRING" id="402385.SAMN05421848_1340"/>
<name>A0A1I1J5D4_9GAMM</name>
<proteinExistence type="predicted"/>
<dbReference type="AlphaFoldDB" id="A0A1I1J5D4"/>
<evidence type="ECO:0000313" key="1">
    <source>
        <dbReference type="EMBL" id="SFC43311.1"/>
    </source>
</evidence>
<gene>
    <name evidence="1" type="ORF">SAMN05421848_1340</name>
</gene>
<dbReference type="Proteomes" id="UP000199046">
    <property type="component" value="Unassembled WGS sequence"/>
</dbReference>
<protein>
    <submittedName>
        <fullName evidence="1">Uncharacterized protein</fullName>
    </submittedName>
</protein>
<evidence type="ECO:0000313" key="2">
    <source>
        <dbReference type="Proteomes" id="UP000199046"/>
    </source>
</evidence>